<name>M7NMB1_PNEMU</name>
<evidence type="ECO:0000256" key="3">
    <source>
        <dbReference type="PROSITE-ProRule" id="PRU00339"/>
    </source>
</evidence>
<gene>
    <name evidence="4" type="ORF">PNEG_03187</name>
</gene>
<keyword evidence="2 3" id="KW-0802">TPR repeat</keyword>
<dbReference type="InterPro" id="IPR044244">
    <property type="entry name" value="TTC27/Emw1"/>
</dbReference>
<evidence type="ECO:0000313" key="4">
    <source>
        <dbReference type="EMBL" id="EMR08347.1"/>
    </source>
</evidence>
<proteinExistence type="predicted"/>
<protein>
    <recommendedName>
        <fullName evidence="6">TPR repeat-containing protein</fullName>
    </recommendedName>
</protein>
<reference evidence="5" key="1">
    <citation type="journal article" date="2016" name="Nat. Commun.">
        <title>Genome analysis of three Pneumocystis species reveals adaptation mechanisms to life exclusively in mammalian hosts.</title>
        <authorList>
            <person name="Ma L."/>
            <person name="Chen Z."/>
            <person name="Huang D.W."/>
            <person name="Kutty G."/>
            <person name="Ishihara M."/>
            <person name="Wang H."/>
            <person name="Abouelleil A."/>
            <person name="Bishop L."/>
            <person name="Davey E."/>
            <person name="Deng R."/>
            <person name="Deng X."/>
            <person name="Fan L."/>
            <person name="Fantoni G."/>
            <person name="Fitzgerald M."/>
            <person name="Gogineni E."/>
            <person name="Goldberg J.M."/>
            <person name="Handley G."/>
            <person name="Hu X."/>
            <person name="Huber C."/>
            <person name="Jiao X."/>
            <person name="Jones K."/>
            <person name="Levin J.Z."/>
            <person name="Liu Y."/>
            <person name="Macdonald P."/>
            <person name="Melnikov A."/>
            <person name="Raley C."/>
            <person name="Sassi M."/>
            <person name="Sherman B.T."/>
            <person name="Song X."/>
            <person name="Sykes S."/>
            <person name="Tran B."/>
            <person name="Walsh L."/>
            <person name="Xia Y."/>
            <person name="Yang J."/>
            <person name="Young S."/>
            <person name="Zeng Q."/>
            <person name="Zheng X."/>
            <person name="Stephens R."/>
            <person name="Nusbaum C."/>
            <person name="Birren B.W."/>
            <person name="Azadi P."/>
            <person name="Lempicki R.A."/>
            <person name="Cuomo C.A."/>
            <person name="Kovacs J.A."/>
        </authorList>
    </citation>
    <scope>NUCLEOTIDE SEQUENCE [LARGE SCALE GENOMIC DNA]</scope>
    <source>
        <strain evidence="5">B123</strain>
    </source>
</reference>
<dbReference type="SMART" id="SM00028">
    <property type="entry name" value="TPR"/>
    <property type="match status" value="3"/>
</dbReference>
<keyword evidence="5" id="KW-1185">Reference proteome</keyword>
<dbReference type="OMA" id="WNIRLIC"/>
<accession>M7NMB1</accession>
<dbReference type="PROSITE" id="PS50005">
    <property type="entry name" value="TPR"/>
    <property type="match status" value="2"/>
</dbReference>
<evidence type="ECO:0000256" key="2">
    <source>
        <dbReference type="ARBA" id="ARBA00022803"/>
    </source>
</evidence>
<dbReference type="GeneID" id="19896874"/>
<feature type="repeat" description="TPR" evidence="3">
    <location>
        <begin position="556"/>
        <end position="589"/>
    </location>
</feature>
<organism evidence="4 5">
    <name type="scientific">Pneumocystis murina (strain B123)</name>
    <name type="common">Mouse pneumocystis pneumonia agent</name>
    <name type="synonym">Pneumocystis carinii f. sp. muris</name>
    <dbReference type="NCBI Taxonomy" id="1069680"/>
    <lineage>
        <taxon>Eukaryota</taxon>
        <taxon>Fungi</taxon>
        <taxon>Dikarya</taxon>
        <taxon>Ascomycota</taxon>
        <taxon>Taphrinomycotina</taxon>
        <taxon>Pneumocystomycetes</taxon>
        <taxon>Pneumocystaceae</taxon>
        <taxon>Pneumocystis</taxon>
    </lineage>
</organism>
<dbReference type="EMBL" id="AFWA02000010">
    <property type="protein sequence ID" value="EMR08347.1"/>
    <property type="molecule type" value="Genomic_DNA"/>
</dbReference>
<dbReference type="AlphaFoldDB" id="M7NMB1"/>
<comment type="caution">
    <text evidence="4">The sequence shown here is derived from an EMBL/GenBank/DDBJ whole genome shotgun (WGS) entry which is preliminary data.</text>
</comment>
<sequence>MTINLKKKDFYMLEWALIKGQNININIEIGKLIQLVIDGDFKTVFLSPKIQRIFKKNQKHVNIIEESKSYNLETYIEDRISDIPSTLEGELLLLLLAVSSIHVFIQIHFTGPKPIFDSYILLPEEWKIEYTEICLRKDVLKCLEIGSAYPYHLIQCPIFLLISKIILSRTFKYSKTCFWWKARVNFMHQRILDEQVAILYDCIFENMEKMKKECEEHGSYVYARYALELELCLVYYGKNSKALDIIKDAAEKIGLKWVLTGILGRRTKFQTFDTSQLVLIAKGENSVEEIQEKNQKIPKTLDLNDDTLLETISFKSGKIISSEYLQDSSIPKSLEDIDPNDPPSLSPLDSCILIALTLLIKNTNPNDGLTMEKMAAYIDRVLKHPRNWTVHSMALLIRSKLEMSKGRTMERSILQLQVLVDQLLDDIDSLEDISKNTSFLRKPDSYEESASTKQRLMYSWQLLLIPRWAIEEELADRYLSIGMIRSALEIFERLQIWEKIAICWNALDKKKKAIDVLVSQLAIEPENPKILTLLGDIEENPDYWIKAWYVSGNRYAKAQKSLGMFYYSRQEFEKSAKAFKLSLDINSLNYSAWFTYGCCQLKLNNWEIASQAFTRCVSLDPSDGESWNNLSLSFLKHDPPRKQDAWNALKQALSSCYESWRIWENYLTISLDMLEWNEVIRSIRRCIELRGEKLGENVIDIKILEILVHEVTKNEYTGDEKGFIKNAIELMTSIIPPLITSKPELWRLVAKINIWRKNPSGVLEAYINSYNIWTSKANINTDKDVWIGTVKSAMELVDAYENFGSMKDHMGNLIIPDWKFKAKSILRTLKGKSQTYWSESEEFNRIIESLERFNK</sequence>
<evidence type="ECO:0000313" key="5">
    <source>
        <dbReference type="Proteomes" id="UP000011958"/>
    </source>
</evidence>
<dbReference type="STRING" id="1069680.M7NMB1"/>
<dbReference type="RefSeq" id="XP_007875250.1">
    <property type="nucleotide sequence ID" value="XM_007877059.1"/>
</dbReference>
<keyword evidence="1" id="KW-0677">Repeat</keyword>
<dbReference type="OrthoDB" id="1936594at2759"/>
<dbReference type="Gene3D" id="1.25.40.10">
    <property type="entry name" value="Tetratricopeptide repeat domain"/>
    <property type="match status" value="1"/>
</dbReference>
<dbReference type="InterPro" id="IPR011990">
    <property type="entry name" value="TPR-like_helical_dom_sf"/>
</dbReference>
<dbReference type="PANTHER" id="PTHR16193:SF0">
    <property type="entry name" value="TETRATRICOPEPTIDE REPEAT PROTEIN 27"/>
    <property type="match status" value="1"/>
</dbReference>
<dbReference type="InterPro" id="IPR019734">
    <property type="entry name" value="TPR_rpt"/>
</dbReference>
<feature type="repeat" description="TPR" evidence="3">
    <location>
        <begin position="590"/>
        <end position="623"/>
    </location>
</feature>
<dbReference type="HOGENOM" id="CLU_004905_0_1_1"/>
<evidence type="ECO:0008006" key="6">
    <source>
        <dbReference type="Google" id="ProtNLM"/>
    </source>
</evidence>
<dbReference type="Proteomes" id="UP000011958">
    <property type="component" value="Unassembled WGS sequence"/>
</dbReference>
<dbReference type="SUPFAM" id="SSF48452">
    <property type="entry name" value="TPR-like"/>
    <property type="match status" value="1"/>
</dbReference>
<dbReference type="eggNOG" id="KOG1128">
    <property type="taxonomic scope" value="Eukaryota"/>
</dbReference>
<dbReference type="VEuPathDB" id="FungiDB:PNEG_03187"/>
<evidence type="ECO:0000256" key="1">
    <source>
        <dbReference type="ARBA" id="ARBA00022737"/>
    </source>
</evidence>
<dbReference type="PANTHER" id="PTHR16193">
    <property type="entry name" value="TETRATRICOPEPTIDE REPEAT PROTEIN 27"/>
    <property type="match status" value="1"/>
</dbReference>